<comment type="similarity">
    <text evidence="1 5">Belongs to the metallo-dependent hydrolases superfamily. NagA family.</text>
</comment>
<protein>
    <submittedName>
        <fullName evidence="7">N-acetylglucosamine-6-phosphate deacetylase</fullName>
    </submittedName>
</protein>
<sequence length="366" mass="39275">MLTALTGAVIYTGKDIVREKALLIENGIVKGLAVPDSIPTKARIINHTGHSIAPGLLDLQIYGGGDHLFSDDPSFTALQQIAGSLEASGTTGFLLTLATNSLAVFEKAIDTVRDHPVPSVLGLHLEGPYLNPVKRGAHIPEHIRRPEIKEVEALMERAQGVIKMMTLAPEMCDPAVIDLLLRHGVIISAGHSNATFAEAAAGFRQGIQTATHLFNAMSAFHHRDTGLPGAVYQAEHAYASIIPDGIHVDYNTLAISKKVMGNRLFLITDAVAPSKGAYPHVFRGDRYTLTDGTLSGSAITLLQGVRNCMQHAGIPLDEALRMASTYPARLMGMPERGEITPGQPANLTIFDEAFQPRGIYIAGKEK</sequence>
<evidence type="ECO:0000256" key="3">
    <source>
        <dbReference type="ARBA" id="ARBA00022801"/>
    </source>
</evidence>
<organism evidence="7 8">
    <name type="scientific">Chitinophaga alhagiae</name>
    <dbReference type="NCBI Taxonomy" id="2203219"/>
    <lineage>
        <taxon>Bacteria</taxon>
        <taxon>Pseudomonadati</taxon>
        <taxon>Bacteroidota</taxon>
        <taxon>Chitinophagia</taxon>
        <taxon>Chitinophagales</taxon>
        <taxon>Chitinophagaceae</taxon>
        <taxon>Chitinophaga</taxon>
    </lineage>
</organism>
<feature type="domain" description="Amidohydrolase-related" evidence="6">
    <location>
        <begin position="52"/>
        <end position="364"/>
    </location>
</feature>
<dbReference type="PANTHER" id="PTHR11113:SF14">
    <property type="entry name" value="N-ACETYLGLUCOSAMINE-6-PHOSPHATE DEACETYLASE"/>
    <property type="match status" value="1"/>
</dbReference>
<accession>A0ABN5LT56</accession>
<dbReference type="Pfam" id="PF01979">
    <property type="entry name" value="Amidohydro_1"/>
    <property type="match status" value="1"/>
</dbReference>
<name>A0ABN5LT56_9BACT</name>
<dbReference type="InterPro" id="IPR011059">
    <property type="entry name" value="Metal-dep_hydrolase_composite"/>
</dbReference>
<keyword evidence="3 5" id="KW-0378">Hydrolase</keyword>
<evidence type="ECO:0000256" key="2">
    <source>
        <dbReference type="ARBA" id="ARBA00022723"/>
    </source>
</evidence>
<dbReference type="InterPro" id="IPR003764">
    <property type="entry name" value="GlcNAc_6-P_deAcase"/>
</dbReference>
<dbReference type="Proteomes" id="UP000246099">
    <property type="component" value="Chromosome"/>
</dbReference>
<evidence type="ECO:0000256" key="1">
    <source>
        <dbReference type="ARBA" id="ARBA00010716"/>
    </source>
</evidence>
<dbReference type="NCBIfam" id="TIGR00221">
    <property type="entry name" value="nagA"/>
    <property type="match status" value="1"/>
</dbReference>
<evidence type="ECO:0000313" key="8">
    <source>
        <dbReference type="Proteomes" id="UP000246099"/>
    </source>
</evidence>
<keyword evidence="8" id="KW-1185">Reference proteome</keyword>
<evidence type="ECO:0000256" key="5">
    <source>
        <dbReference type="PIRNR" id="PIRNR038994"/>
    </source>
</evidence>
<keyword evidence="2" id="KW-0479">Metal-binding</keyword>
<dbReference type="PIRSF" id="PIRSF038994">
    <property type="entry name" value="NagA"/>
    <property type="match status" value="1"/>
</dbReference>
<dbReference type="InterPro" id="IPR006680">
    <property type="entry name" value="Amidohydro-rel"/>
</dbReference>
<dbReference type="RefSeq" id="WP_119077556.1">
    <property type="nucleotide sequence ID" value="NZ_CP029600.1"/>
</dbReference>
<reference evidence="7 8" key="1">
    <citation type="submission" date="2018-05" db="EMBL/GenBank/DDBJ databases">
        <title>Chitinophaga sp. nov., isolated from rhizosphere soil of Alhagi.</title>
        <authorList>
            <person name="Liu Y."/>
        </authorList>
    </citation>
    <scope>NUCLEOTIDE SEQUENCE [LARGE SCALE GENOMIC DNA]</scope>
    <source>
        <strain evidence="7 8">T22</strain>
    </source>
</reference>
<evidence type="ECO:0000256" key="4">
    <source>
        <dbReference type="ARBA" id="ARBA00023277"/>
    </source>
</evidence>
<gene>
    <name evidence="7" type="primary">nagA</name>
    <name evidence="7" type="ORF">DLD77_06385</name>
</gene>
<dbReference type="SUPFAM" id="SSF51556">
    <property type="entry name" value="Metallo-dependent hydrolases"/>
    <property type="match status" value="1"/>
</dbReference>
<evidence type="ECO:0000259" key="6">
    <source>
        <dbReference type="Pfam" id="PF01979"/>
    </source>
</evidence>
<dbReference type="EMBL" id="CP029600">
    <property type="protein sequence ID" value="AWO01343.1"/>
    <property type="molecule type" value="Genomic_DNA"/>
</dbReference>
<dbReference type="Gene3D" id="2.30.40.10">
    <property type="entry name" value="Urease, subunit C, domain 1"/>
    <property type="match status" value="1"/>
</dbReference>
<dbReference type="InterPro" id="IPR032466">
    <property type="entry name" value="Metal_Hydrolase"/>
</dbReference>
<proteinExistence type="inferred from homology"/>
<dbReference type="PANTHER" id="PTHR11113">
    <property type="entry name" value="N-ACETYLGLUCOSAMINE-6-PHOSPHATE DEACETYLASE"/>
    <property type="match status" value="1"/>
</dbReference>
<dbReference type="Gene3D" id="3.20.20.140">
    <property type="entry name" value="Metal-dependent hydrolases"/>
    <property type="match status" value="1"/>
</dbReference>
<evidence type="ECO:0000313" key="7">
    <source>
        <dbReference type="EMBL" id="AWO01343.1"/>
    </source>
</evidence>
<keyword evidence="4 5" id="KW-0119">Carbohydrate metabolism</keyword>
<dbReference type="SUPFAM" id="SSF51338">
    <property type="entry name" value="Composite domain of metallo-dependent hydrolases"/>
    <property type="match status" value="1"/>
</dbReference>